<dbReference type="InterPro" id="IPR036961">
    <property type="entry name" value="Kinesin_motor_dom_sf"/>
</dbReference>
<sequence>MSAPAGGVASVRVVVRVRPSIRQEAVLADTEPSLLCIDEGSKCISVGKTSEQRVPKQFRFDGVFGPSVSQEQLYKQAGIHDLVVKAAQGFHATVFAYGQTGSGKTYTMEGFNYVSCGVPPAGSLPQAGNQSFSMKAQPPPFADFKGTPPEQLGVVPRVAEALFKELQQASTGRRATVRCSFVQLYKEQAYDLLNPSPTPTTPGLTQGLQTKAGGLSGLGNALRMRWNKAHDFYLENLFKVSRRLRFWRW</sequence>
<name>A0ABQ7H4N3_DUNSA</name>
<proteinExistence type="inferred from homology"/>
<feature type="domain" description="Kinesin motor" evidence="3">
    <location>
        <begin position="10"/>
        <end position="249"/>
    </location>
</feature>
<accession>A0ABQ7H4N3</accession>
<keyword evidence="2" id="KW-0067">ATP-binding</keyword>
<comment type="caution">
    <text evidence="4">The sequence shown here is derived from an EMBL/GenBank/DDBJ whole genome shotgun (WGS) entry which is preliminary data.</text>
</comment>
<feature type="binding site" evidence="2">
    <location>
        <begin position="98"/>
        <end position="105"/>
    </location>
    <ligand>
        <name>ATP</name>
        <dbReference type="ChEBI" id="CHEBI:30616"/>
    </ligand>
</feature>
<keyword evidence="5" id="KW-1185">Reference proteome</keyword>
<reference evidence="4" key="1">
    <citation type="submission" date="2017-08" db="EMBL/GenBank/DDBJ databases">
        <authorList>
            <person name="Polle J.E."/>
            <person name="Barry K."/>
            <person name="Cushman J."/>
            <person name="Schmutz J."/>
            <person name="Tran D."/>
            <person name="Hathwaick L.T."/>
            <person name="Yim W.C."/>
            <person name="Jenkins J."/>
            <person name="Mckie-Krisberg Z.M."/>
            <person name="Prochnik S."/>
            <person name="Lindquist E."/>
            <person name="Dockter R.B."/>
            <person name="Adam C."/>
            <person name="Molina H."/>
            <person name="Bunkerborg J."/>
            <person name="Jin E."/>
            <person name="Buchheim M."/>
            <person name="Magnuson J."/>
        </authorList>
    </citation>
    <scope>NUCLEOTIDE SEQUENCE</scope>
    <source>
        <strain evidence="4">CCAP 19/18</strain>
    </source>
</reference>
<dbReference type="InterPro" id="IPR001752">
    <property type="entry name" value="Kinesin_motor_dom"/>
</dbReference>
<evidence type="ECO:0000259" key="3">
    <source>
        <dbReference type="PROSITE" id="PS50067"/>
    </source>
</evidence>
<dbReference type="PROSITE" id="PS50067">
    <property type="entry name" value="KINESIN_MOTOR_2"/>
    <property type="match status" value="1"/>
</dbReference>
<dbReference type="InterPro" id="IPR027640">
    <property type="entry name" value="Kinesin-like_fam"/>
</dbReference>
<protein>
    <submittedName>
        <fullName evidence="4">P-loop containing nucleoside triphosphate hydrolase protein</fullName>
    </submittedName>
</protein>
<dbReference type="EMBL" id="MU069476">
    <property type="protein sequence ID" value="KAF5841819.1"/>
    <property type="molecule type" value="Genomic_DNA"/>
</dbReference>
<keyword evidence="1 2" id="KW-0505">Motor protein</keyword>
<dbReference type="Gene3D" id="3.40.850.10">
    <property type="entry name" value="Kinesin motor domain"/>
    <property type="match status" value="1"/>
</dbReference>
<dbReference type="InterPro" id="IPR027417">
    <property type="entry name" value="P-loop_NTPase"/>
</dbReference>
<evidence type="ECO:0000313" key="5">
    <source>
        <dbReference type="Proteomes" id="UP000815325"/>
    </source>
</evidence>
<dbReference type="PANTHER" id="PTHR47969:SF33">
    <property type="entry name" value="KINESIN-LIKE PROTEIN"/>
    <property type="match status" value="1"/>
</dbReference>
<keyword evidence="4" id="KW-0378">Hydrolase</keyword>
<dbReference type="Pfam" id="PF00225">
    <property type="entry name" value="Kinesin"/>
    <property type="match status" value="1"/>
</dbReference>
<dbReference type="Proteomes" id="UP000815325">
    <property type="component" value="Unassembled WGS sequence"/>
</dbReference>
<keyword evidence="2" id="KW-0547">Nucleotide-binding</keyword>
<evidence type="ECO:0000313" key="4">
    <source>
        <dbReference type="EMBL" id="KAF5841819.1"/>
    </source>
</evidence>
<dbReference type="SMART" id="SM00129">
    <property type="entry name" value="KISc"/>
    <property type="match status" value="1"/>
</dbReference>
<evidence type="ECO:0000256" key="2">
    <source>
        <dbReference type="PROSITE-ProRule" id="PRU00283"/>
    </source>
</evidence>
<dbReference type="SUPFAM" id="SSF52540">
    <property type="entry name" value="P-loop containing nucleoside triphosphate hydrolases"/>
    <property type="match status" value="1"/>
</dbReference>
<dbReference type="PANTHER" id="PTHR47969">
    <property type="entry name" value="CHROMOSOME-ASSOCIATED KINESIN KIF4A-RELATED"/>
    <property type="match status" value="1"/>
</dbReference>
<organism evidence="4 5">
    <name type="scientific">Dunaliella salina</name>
    <name type="common">Green alga</name>
    <name type="synonym">Protococcus salinus</name>
    <dbReference type="NCBI Taxonomy" id="3046"/>
    <lineage>
        <taxon>Eukaryota</taxon>
        <taxon>Viridiplantae</taxon>
        <taxon>Chlorophyta</taxon>
        <taxon>core chlorophytes</taxon>
        <taxon>Chlorophyceae</taxon>
        <taxon>CS clade</taxon>
        <taxon>Chlamydomonadales</taxon>
        <taxon>Dunaliellaceae</taxon>
        <taxon>Dunaliella</taxon>
    </lineage>
</organism>
<comment type="similarity">
    <text evidence="2">Belongs to the TRAFAC class myosin-kinesin ATPase superfamily. Kinesin family.</text>
</comment>
<evidence type="ECO:0000256" key="1">
    <source>
        <dbReference type="ARBA" id="ARBA00023175"/>
    </source>
</evidence>
<gene>
    <name evidence="4" type="ORF">DUNSADRAFT_11135</name>
</gene>
<dbReference type="GO" id="GO:0016787">
    <property type="term" value="F:hydrolase activity"/>
    <property type="evidence" value="ECO:0007669"/>
    <property type="project" value="UniProtKB-KW"/>
</dbReference>